<dbReference type="Proteomes" id="UP000588112">
    <property type="component" value="Unassembled WGS sequence"/>
</dbReference>
<name>A0A7W8Z9Y3_9ACTN</name>
<sequence>MSVSTAHSTATEVVDAFTGAGRDRLAPEFHRLVAALWDDGTLTDLAVPAVPVLVERLGQVDDERKGFIAVLLGILIEAEYPDTEGPITTAARQGVDLYLDLWRTAPNGQSLSVALTYLVAHFPSHRDRVLAAADHRDLHIEDYTRLERGVQELDPANPVLGRVFPSPAVWALMDDDEKSFDQTWIRQMTAEQIAANWEKDTRTVWGHAGAKAYWAVLNGTPAPVVLGTVPPRDQVPQLREQSADIFAPHAEALRCPNCGGGIEVSGETVRCVSCSTAFPAAHGILNLSEGAQNNPGDFLYKLAELPSMGLFYEAYARPNFLRIAGTNWGAQVTPEDERRYIIDHVVPVEGPVLDLACGAGTWTEMLVEAVGAERIIALDAYAPMLTATRNKLPELPAVMASAKALPFHDASVGAVLCWNALQAFPDDAAAAIAEVGRILRPGGTFSLLTFRMHDDRLARYFQASHYFPGHQEGMQLFELDDVKRWLADAGLTIRDESGPGTFIIITAERPR</sequence>
<dbReference type="EMBL" id="JACHBR010000002">
    <property type="protein sequence ID" value="MBB5630207.1"/>
    <property type="molecule type" value="Genomic_DNA"/>
</dbReference>
<keyword evidence="2" id="KW-0489">Methyltransferase</keyword>
<gene>
    <name evidence="2" type="ORF">BJ981_005971</name>
</gene>
<dbReference type="GO" id="GO:0008168">
    <property type="term" value="F:methyltransferase activity"/>
    <property type="evidence" value="ECO:0007669"/>
    <property type="project" value="UniProtKB-KW"/>
</dbReference>
<proteinExistence type="predicted"/>
<dbReference type="PANTHER" id="PTHR43591">
    <property type="entry name" value="METHYLTRANSFERASE"/>
    <property type="match status" value="1"/>
</dbReference>
<dbReference type="InterPro" id="IPR041698">
    <property type="entry name" value="Methyltransf_25"/>
</dbReference>
<accession>A0A7W8Z9Y3</accession>
<dbReference type="Pfam" id="PF13649">
    <property type="entry name" value="Methyltransf_25"/>
    <property type="match status" value="1"/>
</dbReference>
<evidence type="ECO:0000259" key="1">
    <source>
        <dbReference type="Pfam" id="PF13649"/>
    </source>
</evidence>
<dbReference type="GO" id="GO:0032259">
    <property type="term" value="P:methylation"/>
    <property type="evidence" value="ECO:0007669"/>
    <property type="project" value="UniProtKB-KW"/>
</dbReference>
<dbReference type="AlphaFoldDB" id="A0A7W8Z9Y3"/>
<dbReference type="SUPFAM" id="SSF53335">
    <property type="entry name" value="S-adenosyl-L-methionine-dependent methyltransferases"/>
    <property type="match status" value="1"/>
</dbReference>
<keyword evidence="3" id="KW-1185">Reference proteome</keyword>
<dbReference type="RefSeq" id="WP_184616706.1">
    <property type="nucleotide sequence ID" value="NZ_BOOS01000083.1"/>
</dbReference>
<protein>
    <submittedName>
        <fullName evidence="2">SAM-dependent methyltransferase</fullName>
    </submittedName>
</protein>
<reference evidence="2 3" key="1">
    <citation type="submission" date="2020-08" db="EMBL/GenBank/DDBJ databases">
        <title>Sequencing the genomes of 1000 actinobacteria strains.</title>
        <authorList>
            <person name="Klenk H.-P."/>
        </authorList>
    </citation>
    <scope>NUCLEOTIDE SEQUENCE [LARGE SCALE GENOMIC DNA]</scope>
    <source>
        <strain evidence="2 3">DSM 45790</strain>
    </source>
</reference>
<dbReference type="InterPro" id="IPR029063">
    <property type="entry name" value="SAM-dependent_MTases_sf"/>
</dbReference>
<dbReference type="CDD" id="cd02440">
    <property type="entry name" value="AdoMet_MTases"/>
    <property type="match status" value="1"/>
</dbReference>
<organism evidence="2 3">
    <name type="scientific">Sphaerisporangium krabiense</name>
    <dbReference type="NCBI Taxonomy" id="763782"/>
    <lineage>
        <taxon>Bacteria</taxon>
        <taxon>Bacillati</taxon>
        <taxon>Actinomycetota</taxon>
        <taxon>Actinomycetes</taxon>
        <taxon>Streptosporangiales</taxon>
        <taxon>Streptosporangiaceae</taxon>
        <taxon>Sphaerisporangium</taxon>
    </lineage>
</organism>
<evidence type="ECO:0000313" key="2">
    <source>
        <dbReference type="EMBL" id="MBB5630207.1"/>
    </source>
</evidence>
<dbReference type="Gene3D" id="3.40.50.150">
    <property type="entry name" value="Vaccinia Virus protein VP39"/>
    <property type="match status" value="1"/>
</dbReference>
<feature type="domain" description="Methyltransferase" evidence="1">
    <location>
        <begin position="352"/>
        <end position="443"/>
    </location>
</feature>
<evidence type="ECO:0000313" key="3">
    <source>
        <dbReference type="Proteomes" id="UP000588112"/>
    </source>
</evidence>
<keyword evidence="2" id="KW-0808">Transferase</keyword>
<comment type="caution">
    <text evidence="2">The sequence shown here is derived from an EMBL/GenBank/DDBJ whole genome shotgun (WGS) entry which is preliminary data.</text>
</comment>